<name>A0AAE0YWX0_9GAST</name>
<accession>A0AAE0YWX0</accession>
<dbReference type="EMBL" id="JAWDGP010005257">
    <property type="protein sequence ID" value="KAK3758598.1"/>
    <property type="molecule type" value="Genomic_DNA"/>
</dbReference>
<protein>
    <submittedName>
        <fullName evidence="1">Uncharacterized protein</fullName>
    </submittedName>
</protein>
<reference evidence="1" key="1">
    <citation type="journal article" date="2023" name="G3 (Bethesda)">
        <title>A reference genome for the long-term kleptoplast-retaining sea slug Elysia crispata morphotype clarki.</title>
        <authorList>
            <person name="Eastman K.E."/>
            <person name="Pendleton A.L."/>
            <person name="Shaikh M.A."/>
            <person name="Suttiyut T."/>
            <person name="Ogas R."/>
            <person name="Tomko P."/>
            <person name="Gavelis G."/>
            <person name="Widhalm J.R."/>
            <person name="Wisecaver J.H."/>
        </authorList>
    </citation>
    <scope>NUCLEOTIDE SEQUENCE</scope>
    <source>
        <strain evidence="1">ECLA1</strain>
    </source>
</reference>
<evidence type="ECO:0000313" key="2">
    <source>
        <dbReference type="Proteomes" id="UP001283361"/>
    </source>
</evidence>
<keyword evidence="2" id="KW-1185">Reference proteome</keyword>
<gene>
    <name evidence="1" type="ORF">RRG08_009456</name>
</gene>
<comment type="caution">
    <text evidence="1">The sequence shown here is derived from an EMBL/GenBank/DDBJ whole genome shotgun (WGS) entry which is preliminary data.</text>
</comment>
<sequence>MVSAHPKSTSVHLQLFPNPSRKWVKGPIGRRPISVHQPPGPTGNIRVVPLGRGRAGDGEGDSGGRVFAVSTLLSALDRPRLLLGSLRWISGQHFRAHAGAFKSIPGNRYFLSLLFLTEQNESFPPIPAPHKTLSCLNKST</sequence>
<organism evidence="1 2">
    <name type="scientific">Elysia crispata</name>
    <name type="common">lettuce slug</name>
    <dbReference type="NCBI Taxonomy" id="231223"/>
    <lineage>
        <taxon>Eukaryota</taxon>
        <taxon>Metazoa</taxon>
        <taxon>Spiralia</taxon>
        <taxon>Lophotrochozoa</taxon>
        <taxon>Mollusca</taxon>
        <taxon>Gastropoda</taxon>
        <taxon>Heterobranchia</taxon>
        <taxon>Euthyneura</taxon>
        <taxon>Panpulmonata</taxon>
        <taxon>Sacoglossa</taxon>
        <taxon>Placobranchoidea</taxon>
        <taxon>Plakobranchidae</taxon>
        <taxon>Elysia</taxon>
    </lineage>
</organism>
<dbReference type="AlphaFoldDB" id="A0AAE0YWX0"/>
<evidence type="ECO:0000313" key="1">
    <source>
        <dbReference type="EMBL" id="KAK3758598.1"/>
    </source>
</evidence>
<proteinExistence type="predicted"/>
<dbReference type="Proteomes" id="UP001283361">
    <property type="component" value="Unassembled WGS sequence"/>
</dbReference>